<name>A0A8K0RVB3_9HYPO</name>
<dbReference type="InterPro" id="IPR007484">
    <property type="entry name" value="Peptidase_M28"/>
</dbReference>
<evidence type="ECO:0000256" key="11">
    <source>
        <dbReference type="ARBA" id="ARBA00023180"/>
    </source>
</evidence>
<dbReference type="GO" id="GO:0008235">
    <property type="term" value="F:metalloexopeptidase activity"/>
    <property type="evidence" value="ECO:0007669"/>
    <property type="project" value="InterPro"/>
</dbReference>
<protein>
    <recommendedName>
        <fullName evidence="14">Peptide hydrolase</fullName>
        <ecNumber evidence="14">3.4.-.-</ecNumber>
    </recommendedName>
</protein>
<dbReference type="PANTHER" id="PTHR12147">
    <property type="entry name" value="METALLOPEPTIDASE M28 FAMILY MEMBER"/>
    <property type="match status" value="1"/>
</dbReference>
<keyword evidence="4 14" id="KW-0645">Protease</keyword>
<evidence type="ECO:0000256" key="8">
    <source>
        <dbReference type="ARBA" id="ARBA00022833"/>
    </source>
</evidence>
<dbReference type="Gene3D" id="3.40.630.10">
    <property type="entry name" value="Zn peptidases"/>
    <property type="match status" value="1"/>
</dbReference>
<evidence type="ECO:0000256" key="4">
    <source>
        <dbReference type="ARBA" id="ARBA00022670"/>
    </source>
</evidence>
<organism evidence="16 17">
    <name type="scientific">Fusarium tricinctum</name>
    <dbReference type="NCBI Taxonomy" id="61284"/>
    <lineage>
        <taxon>Eukaryota</taxon>
        <taxon>Fungi</taxon>
        <taxon>Dikarya</taxon>
        <taxon>Ascomycota</taxon>
        <taxon>Pezizomycotina</taxon>
        <taxon>Sordariomycetes</taxon>
        <taxon>Hypocreomycetidae</taxon>
        <taxon>Hypocreales</taxon>
        <taxon>Nectriaceae</taxon>
        <taxon>Fusarium</taxon>
        <taxon>Fusarium tricinctum species complex</taxon>
    </lineage>
</organism>
<reference evidence="16" key="1">
    <citation type="journal article" date="2021" name="Nat. Commun.">
        <title>Genetic determinants of endophytism in the Arabidopsis root mycobiome.</title>
        <authorList>
            <person name="Mesny F."/>
            <person name="Miyauchi S."/>
            <person name="Thiergart T."/>
            <person name="Pickel B."/>
            <person name="Atanasova L."/>
            <person name="Karlsson M."/>
            <person name="Huettel B."/>
            <person name="Barry K.W."/>
            <person name="Haridas S."/>
            <person name="Chen C."/>
            <person name="Bauer D."/>
            <person name="Andreopoulos W."/>
            <person name="Pangilinan J."/>
            <person name="LaButti K."/>
            <person name="Riley R."/>
            <person name="Lipzen A."/>
            <person name="Clum A."/>
            <person name="Drula E."/>
            <person name="Henrissat B."/>
            <person name="Kohler A."/>
            <person name="Grigoriev I.V."/>
            <person name="Martin F.M."/>
            <person name="Hacquard S."/>
        </authorList>
    </citation>
    <scope>NUCLEOTIDE SEQUENCE</scope>
    <source>
        <strain evidence="16">MPI-SDFR-AT-0068</strain>
    </source>
</reference>
<evidence type="ECO:0000256" key="13">
    <source>
        <dbReference type="ARBA" id="ARBA00043962"/>
    </source>
</evidence>
<evidence type="ECO:0000256" key="14">
    <source>
        <dbReference type="RuleBase" id="RU361240"/>
    </source>
</evidence>
<dbReference type="FunFam" id="3.40.630.10:FF:000042">
    <property type="entry name" value="Peptide hydrolase"/>
    <property type="match status" value="1"/>
</dbReference>
<keyword evidence="6 14" id="KW-0732">Signal</keyword>
<feature type="signal peptide" evidence="14">
    <location>
        <begin position="1"/>
        <end position="16"/>
    </location>
</feature>
<evidence type="ECO:0000256" key="6">
    <source>
        <dbReference type="ARBA" id="ARBA00022729"/>
    </source>
</evidence>
<dbReference type="GO" id="GO:0006508">
    <property type="term" value="P:proteolysis"/>
    <property type="evidence" value="ECO:0007669"/>
    <property type="project" value="UniProtKB-KW"/>
</dbReference>
<evidence type="ECO:0000256" key="9">
    <source>
        <dbReference type="ARBA" id="ARBA00023145"/>
    </source>
</evidence>
<keyword evidence="10" id="KW-1015">Disulfide bond</keyword>
<dbReference type="CDD" id="cd03879">
    <property type="entry name" value="M28_AAP"/>
    <property type="match status" value="1"/>
</dbReference>
<evidence type="ECO:0000256" key="1">
    <source>
        <dbReference type="ARBA" id="ARBA00001947"/>
    </source>
</evidence>
<dbReference type="OrthoDB" id="2214at2759"/>
<evidence type="ECO:0000259" key="15">
    <source>
        <dbReference type="Pfam" id="PF04389"/>
    </source>
</evidence>
<dbReference type="InterPro" id="IPR045175">
    <property type="entry name" value="M28_fam"/>
</dbReference>
<comment type="subunit">
    <text evidence="2">Monomer.</text>
</comment>
<proteinExistence type="inferred from homology"/>
<keyword evidence="8 14" id="KW-0862">Zinc</keyword>
<keyword evidence="7 14" id="KW-0378">Hydrolase</keyword>
<keyword evidence="9" id="KW-0865">Zymogen</keyword>
<comment type="cofactor">
    <cofactor evidence="1">
        <name>Zn(2+)</name>
        <dbReference type="ChEBI" id="CHEBI:29105"/>
    </cofactor>
</comment>
<comment type="caution">
    <text evidence="16">The sequence shown here is derived from an EMBL/GenBank/DDBJ whole genome shotgun (WGS) entry which is preliminary data.</text>
</comment>
<dbReference type="PANTHER" id="PTHR12147:SF56">
    <property type="entry name" value="AMINOPEPTIDASE YDR415C-RELATED"/>
    <property type="match status" value="1"/>
</dbReference>
<evidence type="ECO:0000256" key="5">
    <source>
        <dbReference type="ARBA" id="ARBA00022723"/>
    </source>
</evidence>
<dbReference type="EMBL" id="JAGPXF010000005">
    <property type="protein sequence ID" value="KAH7242111.1"/>
    <property type="molecule type" value="Genomic_DNA"/>
</dbReference>
<evidence type="ECO:0000256" key="3">
    <source>
        <dbReference type="ARBA" id="ARBA00022438"/>
    </source>
</evidence>
<dbReference type="AlphaFoldDB" id="A0A8K0RVB3"/>
<evidence type="ECO:0000313" key="16">
    <source>
        <dbReference type="EMBL" id="KAH7242111.1"/>
    </source>
</evidence>
<keyword evidence="5 14" id="KW-0479">Metal-binding</keyword>
<feature type="domain" description="Peptidase M28" evidence="15">
    <location>
        <begin position="154"/>
        <end position="357"/>
    </location>
</feature>
<gene>
    <name evidence="16" type="ORF">BKA59DRAFT_399150</name>
</gene>
<evidence type="ECO:0000256" key="12">
    <source>
        <dbReference type="ARBA" id="ARBA00043843"/>
    </source>
</evidence>
<evidence type="ECO:0000313" key="17">
    <source>
        <dbReference type="Proteomes" id="UP000813427"/>
    </source>
</evidence>
<evidence type="ECO:0000256" key="2">
    <source>
        <dbReference type="ARBA" id="ARBA00011245"/>
    </source>
</evidence>
<evidence type="ECO:0000256" key="7">
    <source>
        <dbReference type="ARBA" id="ARBA00022801"/>
    </source>
</evidence>
<dbReference type="GO" id="GO:0046872">
    <property type="term" value="F:metal ion binding"/>
    <property type="evidence" value="ECO:0007669"/>
    <property type="project" value="UniProtKB-KW"/>
</dbReference>
<evidence type="ECO:0000256" key="10">
    <source>
        <dbReference type="ARBA" id="ARBA00023157"/>
    </source>
</evidence>
<keyword evidence="11" id="KW-0325">Glycoprotein</keyword>
<sequence length="367" mass="39473">MRSIIALTALLGLSNAAAIQPRKVEPELFKIELGPGDVRTVTEEEKWALKAEHKHFIDVTNLDEPGFSLQFLASFPGAVAQTTAVKALIPKLSQTNLRSTLTTFSNFQNRYYTSTYGQQSAEWLFGQVQSIITASGAKNVKVQKFTHSFRQPSIIATITGKSASTVVVGAHQDSINLQNPSAGRAPGADDDGSGTVTILEAFRVLLTDSRITSGQAANTIEFHWYAGEEAGLLGSGAVFQQYKRDGRQVKAMLNQDMTGYVKPGTKEVVGILTDNVDAGLTAFLKKVVAAYSTLPTVDSKCGYGCSDHASATRAGFPSAMAFESTFDDSSPLIHSAQDTIDTVNFPHVLEFSKIVLGFAYELGFATL</sequence>
<dbReference type="SUPFAM" id="SSF53187">
    <property type="entry name" value="Zn-dependent exopeptidases"/>
    <property type="match status" value="1"/>
</dbReference>
<keyword evidence="3" id="KW-0031">Aminopeptidase</keyword>
<accession>A0A8K0RVB3</accession>
<dbReference type="Proteomes" id="UP000813427">
    <property type="component" value="Unassembled WGS sequence"/>
</dbReference>
<comment type="similarity">
    <text evidence="13">Belongs to the peptidase M28 family. M28E subfamily.</text>
</comment>
<feature type="chain" id="PRO_5035488340" description="Peptide hydrolase" evidence="14">
    <location>
        <begin position="17"/>
        <end position="367"/>
    </location>
</feature>
<dbReference type="Pfam" id="PF04389">
    <property type="entry name" value="Peptidase_M28"/>
    <property type="match status" value="1"/>
</dbReference>
<keyword evidence="17" id="KW-1185">Reference proteome</keyword>
<dbReference type="EC" id="3.4.-.-" evidence="14"/>
<dbReference type="GO" id="GO:0004177">
    <property type="term" value="F:aminopeptidase activity"/>
    <property type="evidence" value="ECO:0007669"/>
    <property type="project" value="UniProtKB-KW"/>
</dbReference>
<comment type="function">
    <text evidence="12">Extracellular aminopeptidase that allows assimilation of proteinaceous substrates.</text>
</comment>